<sequence>MTTATTSTPSTRDEKRSTTVVEGRQHDLAGGAGAAGDCAVAGLCFSSSYRGGIIKAADERACGAHDGPAGCCPAAVGSGPDNVKAMLVYWKLMNALPGHEAFTRFGPADPRVDMTTLRKNVGALPVEPAEQNAFWYKLYRRVESEVPVVDARKMYLLWRDAAALSLPLVIALPLLLR</sequence>
<organism evidence="1 2">
    <name type="scientific">Paraburkholderia xenovorans (strain LB400)</name>
    <dbReference type="NCBI Taxonomy" id="266265"/>
    <lineage>
        <taxon>Bacteria</taxon>
        <taxon>Pseudomonadati</taxon>
        <taxon>Pseudomonadota</taxon>
        <taxon>Betaproteobacteria</taxon>
        <taxon>Burkholderiales</taxon>
        <taxon>Burkholderiaceae</taxon>
        <taxon>Paraburkholderia</taxon>
    </lineage>
</organism>
<protein>
    <submittedName>
        <fullName evidence="1">Uncharacterized protein</fullName>
    </submittedName>
</protein>
<evidence type="ECO:0000313" key="2">
    <source>
        <dbReference type="Proteomes" id="UP000001817"/>
    </source>
</evidence>
<dbReference type="EMBL" id="CP000272">
    <property type="protein sequence ID" value="ABE36574.1"/>
    <property type="molecule type" value="Genomic_DNA"/>
</dbReference>
<dbReference type="STRING" id="266265.Bxe_C0676"/>
<dbReference type="eggNOG" id="ENOG5033D4E">
    <property type="taxonomic scope" value="Bacteria"/>
</dbReference>
<dbReference type="Proteomes" id="UP000001817">
    <property type="component" value="Chromosome 3"/>
</dbReference>
<reference evidence="1 2" key="1">
    <citation type="journal article" date="2006" name="Proc. Natl. Acad. Sci. U.S.A.">
        <title>Burkholderia xenovorans LB400 harbors a multi-replicon, 9.73-Mbp genome shaped for versatility.</title>
        <authorList>
            <person name="Chain P.S."/>
            <person name="Denef V.J."/>
            <person name="Konstantinidis K.T."/>
            <person name="Vergez L.M."/>
            <person name="Agullo L."/>
            <person name="Reyes V.L."/>
            <person name="Hauser L."/>
            <person name="Cordova M."/>
            <person name="Gomez L."/>
            <person name="Gonzalez M."/>
            <person name="Land M."/>
            <person name="Lao V."/>
            <person name="Larimer F."/>
            <person name="LiPuma J.J."/>
            <person name="Mahenthiralingam E."/>
            <person name="Malfatti S.A."/>
            <person name="Marx C.J."/>
            <person name="Parnell J.J."/>
            <person name="Ramette A."/>
            <person name="Richardson P."/>
            <person name="Seeger M."/>
            <person name="Smith D."/>
            <person name="Spilker T."/>
            <person name="Sul W.J."/>
            <person name="Tsoi T.V."/>
            <person name="Ulrich L.E."/>
            <person name="Zhulin I.B."/>
            <person name="Tiedje J.M."/>
        </authorList>
    </citation>
    <scope>NUCLEOTIDE SEQUENCE [LARGE SCALE GENOMIC DNA]</scope>
    <source>
        <strain evidence="1 2">LB400</strain>
    </source>
</reference>
<dbReference type="KEGG" id="bxe:Bxe_C0676"/>
<evidence type="ECO:0000313" key="1">
    <source>
        <dbReference type="EMBL" id="ABE36574.1"/>
    </source>
</evidence>
<name>Q13H65_PARXL</name>
<proteinExistence type="predicted"/>
<dbReference type="AlphaFoldDB" id="Q13H65"/>
<gene>
    <name evidence="1" type="ORF">Bxe_C0676</name>
</gene>
<keyword evidence="2" id="KW-1185">Reference proteome</keyword>
<accession>Q13H65</accession>